<dbReference type="PANTHER" id="PTHR42849:SF1">
    <property type="entry name" value="N-ACETYLNEURAMINATE LYASE"/>
    <property type="match status" value="1"/>
</dbReference>
<dbReference type="SUPFAM" id="SSF51569">
    <property type="entry name" value="Aldolase"/>
    <property type="match status" value="1"/>
</dbReference>
<organism evidence="3 4">
    <name type="scientific">Gemelliphila palaticanis</name>
    <dbReference type="NCBI Taxonomy" id="81950"/>
    <lineage>
        <taxon>Bacteria</taxon>
        <taxon>Bacillati</taxon>
        <taxon>Bacillota</taxon>
        <taxon>Bacilli</taxon>
        <taxon>Bacillales</taxon>
        <taxon>Gemellaceae</taxon>
        <taxon>Gemelliphila</taxon>
    </lineage>
</organism>
<dbReference type="Proteomes" id="UP000531840">
    <property type="component" value="Unassembled WGS sequence"/>
</dbReference>
<dbReference type="InterPro" id="IPR013785">
    <property type="entry name" value="Aldolase_TIM"/>
</dbReference>
<keyword evidence="1 2" id="KW-0456">Lyase</keyword>
<sequence length="305" mass="33411">MSRIDKYRGIIPAFYAGYDANGEINTEAIKKYVQFFIDKGVQGLYVNGSSGECIYLSVEDRKKVIEAVMEVAKGKLTIINHVACNNTKDSVELAKHSEELGVEAIAAIPPIYFKLPEYSIAGYWNAISAGAPNTEFVIYNIPQLAGVSLTKSLYAEMRKNPNVIGVKNSSMPVQDIQMFVADGGDDYIVFNGPDEQYLGGRVMGAEGGIGGTYGVMPDLFLKLDKLIAEGDLKLAKKLQYAINEVIYKMVSGKANMYAVAKEILRLNEGIDLGSVREPLQALNDSDKLIAKEAAELIVKARELYL</sequence>
<dbReference type="Gene3D" id="3.20.20.70">
    <property type="entry name" value="Aldolase class I"/>
    <property type="match status" value="1"/>
</dbReference>
<evidence type="ECO:0000256" key="1">
    <source>
        <dbReference type="ARBA" id="ARBA00023239"/>
    </source>
</evidence>
<name>A0ABX2T374_9BACL</name>
<dbReference type="SMART" id="SM01130">
    <property type="entry name" value="DHDPS"/>
    <property type="match status" value="1"/>
</dbReference>
<evidence type="ECO:0000256" key="2">
    <source>
        <dbReference type="PIRNR" id="PIRNR001365"/>
    </source>
</evidence>
<reference evidence="3 4" key="1">
    <citation type="submission" date="2020-07" db="EMBL/GenBank/DDBJ databases">
        <title>MOT database genomes.</title>
        <authorList>
            <person name="Joseph S."/>
            <person name="Aduse-Opoku J."/>
            <person name="Hashim A."/>
            <person name="Wade W."/>
            <person name="Curtis M."/>
        </authorList>
    </citation>
    <scope>NUCLEOTIDE SEQUENCE [LARGE SCALE GENOMIC DNA]</scope>
    <source>
        <strain evidence="3 4">CIP 106318</strain>
    </source>
</reference>
<dbReference type="EMBL" id="JACBYF010000027">
    <property type="protein sequence ID" value="NYS48073.1"/>
    <property type="molecule type" value="Genomic_DNA"/>
</dbReference>
<protein>
    <submittedName>
        <fullName evidence="3">Dihydrodipicolinate synthase family protein</fullName>
    </submittedName>
</protein>
<dbReference type="InterPro" id="IPR002220">
    <property type="entry name" value="DapA-like"/>
</dbReference>
<dbReference type="PANTHER" id="PTHR42849">
    <property type="entry name" value="N-ACETYLNEURAMINATE LYASE"/>
    <property type="match status" value="1"/>
</dbReference>
<keyword evidence="4" id="KW-1185">Reference proteome</keyword>
<dbReference type="Pfam" id="PF00701">
    <property type="entry name" value="DHDPS"/>
    <property type="match status" value="1"/>
</dbReference>
<comment type="similarity">
    <text evidence="2">Belongs to the DapA family.</text>
</comment>
<accession>A0ABX2T374</accession>
<evidence type="ECO:0000313" key="3">
    <source>
        <dbReference type="EMBL" id="NYS48073.1"/>
    </source>
</evidence>
<dbReference type="PIRSF" id="PIRSF001365">
    <property type="entry name" value="DHDPS"/>
    <property type="match status" value="1"/>
</dbReference>
<dbReference type="PRINTS" id="PR00146">
    <property type="entry name" value="DHPICSNTHASE"/>
</dbReference>
<gene>
    <name evidence="3" type="ORF">HZY85_07805</name>
</gene>
<dbReference type="RefSeq" id="WP_179941855.1">
    <property type="nucleotide sequence ID" value="NZ_JACBYF010000027.1"/>
</dbReference>
<comment type="caution">
    <text evidence="3">The sequence shown here is derived from an EMBL/GenBank/DDBJ whole genome shotgun (WGS) entry which is preliminary data.</text>
</comment>
<evidence type="ECO:0000313" key="4">
    <source>
        <dbReference type="Proteomes" id="UP000531840"/>
    </source>
</evidence>
<proteinExistence type="inferred from homology"/>